<dbReference type="InterPro" id="IPR039633">
    <property type="entry name" value="PAP"/>
</dbReference>
<dbReference type="PANTHER" id="PTHR31906">
    <property type="entry name" value="PLASTID-LIPID-ASSOCIATED PROTEIN 4, CHLOROPLASTIC-RELATED"/>
    <property type="match status" value="1"/>
</dbReference>
<protein>
    <recommendedName>
        <fullName evidence="3">Plastid lipid-associated protein/fibrillin conserved domain-containing protein</fullName>
    </recommendedName>
</protein>
<evidence type="ECO:0008006" key="3">
    <source>
        <dbReference type="Google" id="ProtNLM"/>
    </source>
</evidence>
<evidence type="ECO:0000313" key="2">
    <source>
        <dbReference type="Proteomes" id="UP001189429"/>
    </source>
</evidence>
<evidence type="ECO:0000313" key="1">
    <source>
        <dbReference type="EMBL" id="CAK0853692.1"/>
    </source>
</evidence>
<reference evidence="1" key="1">
    <citation type="submission" date="2023-10" db="EMBL/GenBank/DDBJ databases">
        <authorList>
            <person name="Chen Y."/>
            <person name="Shah S."/>
            <person name="Dougan E. K."/>
            <person name="Thang M."/>
            <person name="Chan C."/>
        </authorList>
    </citation>
    <scope>NUCLEOTIDE SEQUENCE [LARGE SCALE GENOMIC DNA]</scope>
</reference>
<keyword evidence="2" id="KW-1185">Reference proteome</keyword>
<sequence>MASRAPRHRATTRRAGVADLKMQILNLAALTDRGQRLNTLVAPTYQEKREDMSQLVATLAALPSTISKETLAGEWELVYSDVELFRSSPFFLAIEWLGLTDPKKKAELFFRLHGLQVLSWGLSTVGRISQRLDFEAGVLESSFDTTIFGLTVIPILGWFKLLPTFGGRVVTEADQLTLDAQGNLRMELQRTQVVTLPGVERIALVDKLLMDLWYPVNSVWKLLPWNGGPFDGRAPTCQMSTLYVDDTMRISRDGSGGIFIYTRPFEVSL</sequence>
<name>A0ABN9U488_9DINO</name>
<dbReference type="EMBL" id="CAUYUJ010015416">
    <property type="protein sequence ID" value="CAK0853692.1"/>
    <property type="molecule type" value="Genomic_DNA"/>
</dbReference>
<gene>
    <name evidence="1" type="ORF">PCOR1329_LOCUS45072</name>
</gene>
<organism evidence="1 2">
    <name type="scientific">Prorocentrum cordatum</name>
    <dbReference type="NCBI Taxonomy" id="2364126"/>
    <lineage>
        <taxon>Eukaryota</taxon>
        <taxon>Sar</taxon>
        <taxon>Alveolata</taxon>
        <taxon>Dinophyceae</taxon>
        <taxon>Prorocentrales</taxon>
        <taxon>Prorocentraceae</taxon>
        <taxon>Prorocentrum</taxon>
    </lineage>
</organism>
<proteinExistence type="predicted"/>
<comment type="caution">
    <text evidence="1">The sequence shown here is derived from an EMBL/GenBank/DDBJ whole genome shotgun (WGS) entry which is preliminary data.</text>
</comment>
<dbReference type="Proteomes" id="UP001189429">
    <property type="component" value="Unassembled WGS sequence"/>
</dbReference>
<accession>A0ABN9U488</accession>